<evidence type="ECO:0000313" key="3">
    <source>
        <dbReference type="Proteomes" id="UP000838756"/>
    </source>
</evidence>
<feature type="signal peptide" evidence="1">
    <location>
        <begin position="1"/>
        <end position="18"/>
    </location>
</feature>
<name>A0A8S4QQ53_9NEOP</name>
<evidence type="ECO:0000256" key="1">
    <source>
        <dbReference type="SAM" id="SignalP"/>
    </source>
</evidence>
<protein>
    <submittedName>
        <fullName evidence="2">Jg3151 protein</fullName>
    </submittedName>
</protein>
<dbReference type="EMBL" id="CAKXAJ010010580">
    <property type="protein sequence ID" value="CAH2211507.1"/>
    <property type="molecule type" value="Genomic_DNA"/>
</dbReference>
<gene>
    <name evidence="2" type="primary">jg3151</name>
    <name evidence="2" type="ORF">PAEG_LOCUS3322</name>
</gene>
<dbReference type="Proteomes" id="UP000838756">
    <property type="component" value="Unassembled WGS sequence"/>
</dbReference>
<organism evidence="2 3">
    <name type="scientific">Pararge aegeria aegeria</name>
    <dbReference type="NCBI Taxonomy" id="348720"/>
    <lineage>
        <taxon>Eukaryota</taxon>
        <taxon>Metazoa</taxon>
        <taxon>Ecdysozoa</taxon>
        <taxon>Arthropoda</taxon>
        <taxon>Hexapoda</taxon>
        <taxon>Insecta</taxon>
        <taxon>Pterygota</taxon>
        <taxon>Neoptera</taxon>
        <taxon>Endopterygota</taxon>
        <taxon>Lepidoptera</taxon>
        <taxon>Glossata</taxon>
        <taxon>Ditrysia</taxon>
        <taxon>Papilionoidea</taxon>
        <taxon>Nymphalidae</taxon>
        <taxon>Satyrinae</taxon>
        <taxon>Satyrini</taxon>
        <taxon>Parargina</taxon>
        <taxon>Pararge</taxon>
    </lineage>
</organism>
<evidence type="ECO:0000313" key="2">
    <source>
        <dbReference type="EMBL" id="CAH2211507.1"/>
    </source>
</evidence>
<sequence length="109" mass="12713">MFLIRTMWTLVPNNWVFASLTDATSIQRTIYNANESAAYQRWKEMATRHWGRQTCKTAIQALISNTTPVGELRFFKLEDRFKPQGEIQLNAFESIRAFDQIPPTNEKIT</sequence>
<proteinExistence type="predicted"/>
<accession>A0A8S4QQ53</accession>
<feature type="chain" id="PRO_5035792696" evidence="1">
    <location>
        <begin position="19"/>
        <end position="109"/>
    </location>
</feature>
<keyword evidence="1" id="KW-0732">Signal</keyword>
<reference evidence="2" key="1">
    <citation type="submission" date="2022-03" db="EMBL/GenBank/DDBJ databases">
        <authorList>
            <person name="Lindestad O."/>
        </authorList>
    </citation>
    <scope>NUCLEOTIDE SEQUENCE</scope>
</reference>
<dbReference type="AlphaFoldDB" id="A0A8S4QQ53"/>
<comment type="caution">
    <text evidence="2">The sequence shown here is derived from an EMBL/GenBank/DDBJ whole genome shotgun (WGS) entry which is preliminary data.</text>
</comment>
<keyword evidence="3" id="KW-1185">Reference proteome</keyword>